<dbReference type="EMBL" id="CP114202">
    <property type="protein sequence ID" value="WAU01084.1"/>
    <property type="molecule type" value="Genomic_DNA"/>
</dbReference>
<accession>A0A640TTK7</accession>
<evidence type="ECO:0000313" key="1">
    <source>
        <dbReference type="EMBL" id="GFE26977.1"/>
    </source>
</evidence>
<dbReference type="SUPFAM" id="SSF50998">
    <property type="entry name" value="Quinoprotein alcohol dehydrogenase-like"/>
    <property type="match status" value="1"/>
</dbReference>
<organism evidence="1 3">
    <name type="scientific">Streptomyces nigrescens</name>
    <dbReference type="NCBI Taxonomy" id="1920"/>
    <lineage>
        <taxon>Bacteria</taxon>
        <taxon>Bacillati</taxon>
        <taxon>Actinomycetota</taxon>
        <taxon>Actinomycetes</taxon>
        <taxon>Kitasatosporales</taxon>
        <taxon>Streptomycetaceae</taxon>
        <taxon>Streptomyces</taxon>
    </lineage>
</organism>
<reference evidence="2 4" key="2">
    <citation type="submission" date="2022-12" db="EMBL/GenBank/DDBJ databases">
        <authorList>
            <person name="Ruckert C."/>
            <person name="Busche T."/>
            <person name="Kalinowski J."/>
            <person name="Wittmann C."/>
        </authorList>
    </citation>
    <scope>NUCLEOTIDE SEQUENCE [LARGE SCALE GENOMIC DNA]</scope>
    <source>
        <strain evidence="2 4">DSM 40555</strain>
    </source>
</reference>
<dbReference type="InterPro" id="IPR011047">
    <property type="entry name" value="Quinoprotein_ADH-like_sf"/>
</dbReference>
<dbReference type="AlphaFoldDB" id="A0A640TTK7"/>
<protein>
    <submittedName>
        <fullName evidence="1">Uncharacterized protein</fullName>
    </submittedName>
</protein>
<keyword evidence="4" id="KW-1185">Reference proteome</keyword>
<proteinExistence type="predicted"/>
<gene>
    <name evidence="1" type="ORF">Sliba_74300</name>
    <name evidence="2" type="ORF">STRLI_007392</name>
</gene>
<name>A0A640TTK7_STRNI</name>
<dbReference type="Proteomes" id="UP000429552">
    <property type="component" value="Unassembled WGS sequence"/>
</dbReference>
<sequence length="350" mass="37480">MSKMGETPIGVTLIGEGSAPGAVAAVTGGRVAVDTGDRVEVYEQRAFLAGARSVSYGLPLPPQAKATLAPDGGFIVAEGAAVRAVDADGSTRWRLPHDPWHGGNRAPRAPGFPAVSPDGKLVSVLTPTLVEDDSRAVLVYDEPHCSYGRDTLLILDAASGAIRGRRPVASVASGLTQHWHPDGATLVVSCWTAWYSWSTWWLDPHTDDMAVRGGTTMREVRGSLPASAQVLTIRRAESIAYQDDRDELALHDATTGDQVALFDLEELAADPDSDEFGDAYVLDSEHVLVTGKVYLQGRPPEIHHWLFAAVTLQPLGRLQYPGSVSKDVTPLGDGTWLTRDSGQLHHWALA</sequence>
<evidence type="ECO:0000313" key="4">
    <source>
        <dbReference type="Proteomes" id="UP001210609"/>
    </source>
</evidence>
<evidence type="ECO:0000313" key="2">
    <source>
        <dbReference type="EMBL" id="WAU01084.1"/>
    </source>
</evidence>
<evidence type="ECO:0000313" key="3">
    <source>
        <dbReference type="Proteomes" id="UP000429552"/>
    </source>
</evidence>
<dbReference type="EMBL" id="BLIP01000003">
    <property type="protein sequence ID" value="GFE26977.1"/>
    <property type="molecule type" value="Genomic_DNA"/>
</dbReference>
<dbReference type="Proteomes" id="UP001210609">
    <property type="component" value="Chromosome"/>
</dbReference>
<dbReference type="RefSeq" id="WP_159491494.1">
    <property type="nucleotide sequence ID" value="NZ_BLIP01000003.1"/>
</dbReference>
<reference evidence="1 3" key="1">
    <citation type="submission" date="2019-12" db="EMBL/GenBank/DDBJ databases">
        <title>Whole genome shotgun sequence of Streptomyces libani subsp. libani NBRC 13452.</title>
        <authorList>
            <person name="Ichikawa N."/>
            <person name="Kimura A."/>
            <person name="Kitahashi Y."/>
            <person name="Komaki H."/>
            <person name="Tamura T."/>
        </authorList>
    </citation>
    <scope>NUCLEOTIDE SEQUENCE [LARGE SCALE GENOMIC DNA]</scope>
    <source>
        <strain evidence="1 3">NBRC 13452</strain>
    </source>
</reference>